<organism evidence="3 4">
    <name type="scientific">Bimuria novae-zelandiae CBS 107.79</name>
    <dbReference type="NCBI Taxonomy" id="1447943"/>
    <lineage>
        <taxon>Eukaryota</taxon>
        <taxon>Fungi</taxon>
        <taxon>Dikarya</taxon>
        <taxon>Ascomycota</taxon>
        <taxon>Pezizomycotina</taxon>
        <taxon>Dothideomycetes</taxon>
        <taxon>Pleosporomycetidae</taxon>
        <taxon>Pleosporales</taxon>
        <taxon>Massarineae</taxon>
        <taxon>Didymosphaeriaceae</taxon>
        <taxon>Bimuria</taxon>
    </lineage>
</organism>
<evidence type="ECO:0000313" key="3">
    <source>
        <dbReference type="EMBL" id="KAF1973899.1"/>
    </source>
</evidence>
<feature type="compositionally biased region" description="Low complexity" evidence="1">
    <location>
        <begin position="189"/>
        <end position="200"/>
    </location>
</feature>
<name>A0A6A5VC26_9PLEO</name>
<sequence length="708" mass="79530">MAPKRSLARTRQTKLNFSPASNASLRFGRAAFVVSSDSDDGPSPSRPAKRQILEQETRRGMELGMPVSQNKRGMFGSSDNEIIIPSGDSSDTRVDRDEVPVALSSKKRGKQARKAVISDDEEEEEVQPKPRERKHWRRCSLDDESEESSAGEGTVVRRKDIRRRNNNTGNSDKQEMPPNRKTRRVAKRAPAPAESSPESASGDEVTANLQKEKWSQKKSTVDSNGKKAQRSKKDGSRSKRKAAILAESSEADTDDIVLVTPRKSAQRRQKLTSDSEEEGVARKKQSTRRKKRQASTPEAESEADEQKEQSGSEADELKEDLAFLQSSPLGLGSTQSRAKTGREKALEALKKKRAINSDPPSSSAGRKKPIVVDSDSESDLKIIPEVRDEEVSEAEQSSETDVEDYGATAHEALYGNEDDNDFINDDDAPIGVPAEHALPLQFSSLRNAKPRDLFKYAIEWMVQKKINPAFASDDEIYEMTFRKLNDEVSSLASSKYHSSVWTPEFTRAIRARPEIMISNIDPRMRAVMEPHCEACNRKTHPASFELSFTGKPYDKETLEPLAANASDSDSDSDSDSSDASSLDSEEESNGEKPTYDDRGERIPPESKAFTLGSTCKANAQVAHTLYHWRYHLNSWVLDYLTRQGHCTAEQIVARDKWSVRKRQKFANKVVDEMEKGGEIKRLHHMYRDQVNWAIETDNEYRKGWGRRM</sequence>
<accession>A0A6A5VC26</accession>
<dbReference type="GO" id="GO:0005634">
    <property type="term" value="C:nucleus"/>
    <property type="evidence" value="ECO:0007669"/>
    <property type="project" value="TreeGrafter"/>
</dbReference>
<gene>
    <name evidence="3" type="ORF">BU23DRAFT_506140</name>
</gene>
<feature type="compositionally biased region" description="Basic and acidic residues" evidence="1">
    <location>
        <begin position="51"/>
        <end position="61"/>
    </location>
</feature>
<reference evidence="3" key="1">
    <citation type="journal article" date="2020" name="Stud. Mycol.">
        <title>101 Dothideomycetes genomes: a test case for predicting lifestyles and emergence of pathogens.</title>
        <authorList>
            <person name="Haridas S."/>
            <person name="Albert R."/>
            <person name="Binder M."/>
            <person name="Bloem J."/>
            <person name="Labutti K."/>
            <person name="Salamov A."/>
            <person name="Andreopoulos B."/>
            <person name="Baker S."/>
            <person name="Barry K."/>
            <person name="Bills G."/>
            <person name="Bluhm B."/>
            <person name="Cannon C."/>
            <person name="Castanera R."/>
            <person name="Culley D."/>
            <person name="Daum C."/>
            <person name="Ezra D."/>
            <person name="Gonzalez J."/>
            <person name="Henrissat B."/>
            <person name="Kuo A."/>
            <person name="Liang C."/>
            <person name="Lipzen A."/>
            <person name="Lutzoni F."/>
            <person name="Magnuson J."/>
            <person name="Mondo S."/>
            <person name="Nolan M."/>
            <person name="Ohm R."/>
            <person name="Pangilinan J."/>
            <person name="Park H.-J."/>
            <person name="Ramirez L."/>
            <person name="Alfaro M."/>
            <person name="Sun H."/>
            <person name="Tritt A."/>
            <person name="Yoshinaga Y."/>
            <person name="Zwiers L.-H."/>
            <person name="Turgeon B."/>
            <person name="Goodwin S."/>
            <person name="Spatafora J."/>
            <person name="Crous P."/>
            <person name="Grigoriev I."/>
        </authorList>
    </citation>
    <scope>NUCLEOTIDE SEQUENCE</scope>
    <source>
        <strain evidence="3">CBS 107.79</strain>
    </source>
</reference>
<feature type="region of interest" description="Disordered" evidence="1">
    <location>
        <begin position="563"/>
        <end position="603"/>
    </location>
</feature>
<evidence type="ECO:0000259" key="2">
    <source>
        <dbReference type="Pfam" id="PF13926"/>
    </source>
</evidence>
<evidence type="ECO:0000256" key="1">
    <source>
        <dbReference type="SAM" id="MobiDB-lite"/>
    </source>
</evidence>
<feature type="compositionally biased region" description="Polar residues" evidence="1">
    <location>
        <begin position="324"/>
        <end position="338"/>
    </location>
</feature>
<dbReference type="PANTHER" id="PTHR14689:SF0">
    <property type="entry name" value="COILED-COIL DOMAIN-CONTAINING PROTEIN 82"/>
    <property type="match status" value="1"/>
</dbReference>
<keyword evidence="4" id="KW-1185">Reference proteome</keyword>
<feature type="domain" description="DUF4211" evidence="2">
    <location>
        <begin position="421"/>
        <end position="558"/>
    </location>
</feature>
<feature type="compositionally biased region" description="Basic and acidic residues" evidence="1">
    <location>
        <begin position="340"/>
        <end position="349"/>
    </location>
</feature>
<proteinExistence type="predicted"/>
<feature type="compositionally biased region" description="Basic and acidic residues" evidence="1">
    <location>
        <begin position="589"/>
        <end position="603"/>
    </location>
</feature>
<feature type="compositionally biased region" description="Acidic residues" evidence="1">
    <location>
        <begin position="387"/>
        <end position="404"/>
    </location>
</feature>
<dbReference type="EMBL" id="ML976678">
    <property type="protein sequence ID" value="KAF1973899.1"/>
    <property type="molecule type" value="Genomic_DNA"/>
</dbReference>
<feature type="compositionally biased region" description="Basic and acidic residues" evidence="1">
    <location>
        <begin position="90"/>
        <end position="99"/>
    </location>
</feature>
<dbReference type="OrthoDB" id="21499at2759"/>
<dbReference type="AlphaFoldDB" id="A0A6A5VC26"/>
<dbReference type="Pfam" id="PF13926">
    <property type="entry name" value="DUF4211"/>
    <property type="match status" value="1"/>
</dbReference>
<dbReference type="PANTHER" id="PTHR14689">
    <property type="entry name" value="PHORBOL-ESTER_DAG-TYPE DOMAIN-CONTAINING PROTEIN"/>
    <property type="match status" value="1"/>
</dbReference>
<dbReference type="InterPro" id="IPR025451">
    <property type="entry name" value="DUF4211"/>
</dbReference>
<evidence type="ECO:0000313" key="4">
    <source>
        <dbReference type="Proteomes" id="UP000800036"/>
    </source>
</evidence>
<feature type="region of interest" description="Disordered" evidence="1">
    <location>
        <begin position="34"/>
        <end position="405"/>
    </location>
</feature>
<dbReference type="Proteomes" id="UP000800036">
    <property type="component" value="Unassembled WGS sequence"/>
</dbReference>
<protein>
    <recommendedName>
        <fullName evidence="2">DUF4211 domain-containing protein</fullName>
    </recommendedName>
</protein>
<feature type="compositionally biased region" description="Basic residues" evidence="1">
    <location>
        <begin position="282"/>
        <end position="293"/>
    </location>
</feature>